<feature type="domain" description="D-isomer specific 2-hydroxyacid dehydrogenase NAD-binding" evidence="3">
    <location>
        <begin position="140"/>
        <end position="311"/>
    </location>
</feature>
<evidence type="ECO:0000313" key="5">
    <source>
        <dbReference type="EMBL" id="XDS49415.1"/>
    </source>
</evidence>
<dbReference type="EMBL" id="CP129683">
    <property type="protein sequence ID" value="XDS50634.1"/>
    <property type="molecule type" value="Genomic_DNA"/>
</dbReference>
<evidence type="ECO:0000313" key="4">
    <source>
        <dbReference type="EMBL" id="XDS45802.1"/>
    </source>
</evidence>
<keyword evidence="2" id="KW-0520">NAD</keyword>
<dbReference type="GO" id="GO:0016491">
    <property type="term" value="F:oxidoreductase activity"/>
    <property type="evidence" value="ECO:0007669"/>
    <property type="project" value="UniProtKB-KW"/>
</dbReference>
<dbReference type="Gene3D" id="3.40.50.720">
    <property type="entry name" value="NAD(P)-binding Rossmann-like Domain"/>
    <property type="match status" value="2"/>
</dbReference>
<dbReference type="InterPro" id="IPR036291">
    <property type="entry name" value="NAD(P)-bd_dom_sf"/>
</dbReference>
<dbReference type="InterPro" id="IPR006140">
    <property type="entry name" value="D-isomer_DH_NAD-bd"/>
</dbReference>
<dbReference type="SUPFAM" id="SSF51735">
    <property type="entry name" value="NAD(P)-binding Rossmann-fold domains"/>
    <property type="match status" value="1"/>
</dbReference>
<evidence type="ECO:0000256" key="2">
    <source>
        <dbReference type="ARBA" id="ARBA00023027"/>
    </source>
</evidence>
<evidence type="ECO:0000259" key="3">
    <source>
        <dbReference type="Pfam" id="PF02826"/>
    </source>
</evidence>
<dbReference type="GO" id="GO:0051287">
    <property type="term" value="F:NAD binding"/>
    <property type="evidence" value="ECO:0007669"/>
    <property type="project" value="InterPro"/>
</dbReference>
<dbReference type="Pfam" id="PF02826">
    <property type="entry name" value="2-Hacid_dh_C"/>
    <property type="match status" value="1"/>
</dbReference>
<dbReference type="CDD" id="cd05300">
    <property type="entry name" value="2-Hacid_dh_1"/>
    <property type="match status" value="1"/>
</dbReference>
<sequence>MSHLRVVVATPLKDEDLHIIESREPRLELIKDDSLLPPMRWAADYEGDPSFHRTPEQEQRFHELIDSADVLYGIPDVKPKELARAIRSNPRLRWVQIMAAGGGSQVKAAGLTQEELNRVIFTTGSGVHAGPLSEFALFGLFAGAKNLPKLLSQKKSKEWSGRWPMEQVSELTILVLGLGHLGREIARKAAALGATVIGVDRGTDSVPFVDKVFDSSHILEAASHANAIVNTLPGTAATNGLVNADVFAALRPGTILASIGRGTVIDEPALIDALRSGQIGFAALDVFAVEPLAQSSPLWDMPNVIVSPHTAANSPHEERLIAELFADNATRFLDGKPLKNVVNTVEFY</sequence>
<organism evidence="5">
    <name type="scientific">Bifidobacterium fermentum</name>
    <dbReference type="NCBI Taxonomy" id="3059035"/>
    <lineage>
        <taxon>Bacteria</taxon>
        <taxon>Bacillati</taxon>
        <taxon>Actinomycetota</taxon>
        <taxon>Actinomycetes</taxon>
        <taxon>Bifidobacteriales</taxon>
        <taxon>Bifidobacteriaceae</taxon>
        <taxon>Bifidobacterium</taxon>
    </lineage>
</organism>
<dbReference type="EMBL" id="CP129682">
    <property type="protein sequence ID" value="XDS49415.1"/>
    <property type="molecule type" value="Genomic_DNA"/>
</dbReference>
<accession>A0AB39UKU5</accession>
<dbReference type="AlphaFoldDB" id="A0AB39UKU5"/>
<dbReference type="PANTHER" id="PTHR43333:SF1">
    <property type="entry name" value="D-ISOMER SPECIFIC 2-HYDROXYACID DEHYDROGENASE NAD-BINDING DOMAIN-CONTAINING PROTEIN"/>
    <property type="match status" value="1"/>
</dbReference>
<protein>
    <submittedName>
        <fullName evidence="5">D-2-hydroxyacid dehydrogenase</fullName>
    </submittedName>
</protein>
<dbReference type="EMBL" id="CP129675">
    <property type="protein sequence ID" value="XDS45802.1"/>
    <property type="molecule type" value="Genomic_DNA"/>
</dbReference>
<gene>
    <name evidence="6" type="ORF">QN062_09725</name>
    <name evidence="5" type="ORF">QN216_03935</name>
    <name evidence="4" type="ORF">QN217_06510</name>
</gene>
<dbReference type="PANTHER" id="PTHR43333">
    <property type="entry name" value="2-HACID_DH_C DOMAIN-CONTAINING PROTEIN"/>
    <property type="match status" value="1"/>
</dbReference>
<evidence type="ECO:0000256" key="1">
    <source>
        <dbReference type="ARBA" id="ARBA00023002"/>
    </source>
</evidence>
<dbReference type="RefSeq" id="WP_369341598.1">
    <property type="nucleotide sequence ID" value="NZ_CP129675.1"/>
</dbReference>
<dbReference type="KEGG" id="bfk:QN062_09725"/>
<evidence type="ECO:0000313" key="6">
    <source>
        <dbReference type="EMBL" id="XDS50634.1"/>
    </source>
</evidence>
<keyword evidence="1" id="KW-0560">Oxidoreductase</keyword>
<name>A0AB39UKU5_9BIFI</name>
<proteinExistence type="predicted"/>
<reference evidence="5" key="1">
    <citation type="submission" date="2023-07" db="EMBL/GenBank/DDBJ databases">
        <title>Bifidobacterium aquikefiriaerophilum sp. nov. and Bifidobacterium eccum sp. nov., isolated from water kefir.</title>
        <authorList>
            <person name="Breselge S."/>
            <person name="Bellassi P."/>
            <person name="Barcenilla C."/>
            <person name="Alvarez-Ordonez A."/>
            <person name="Morelli L."/>
            <person name="Cotter P.D."/>
        </authorList>
    </citation>
    <scope>NUCLEOTIDE SEQUENCE</scope>
    <source>
        <strain evidence="6">WK012_4_13</strain>
        <strain evidence="5">WK013_4_14</strain>
        <strain evidence="4">WK048_4_13</strain>
    </source>
</reference>